<proteinExistence type="predicted"/>
<keyword evidence="1" id="KW-1133">Transmembrane helix</keyword>
<reference evidence="2 3" key="1">
    <citation type="submission" date="2023-07" db="EMBL/GenBank/DDBJ databases">
        <title>Sorghum-associated microbial communities from plants grown in Nebraska, USA.</title>
        <authorList>
            <person name="Schachtman D."/>
        </authorList>
    </citation>
    <scope>NUCLEOTIDE SEQUENCE [LARGE SCALE GENOMIC DNA]</scope>
    <source>
        <strain evidence="2 3">BE167</strain>
    </source>
</reference>
<comment type="caution">
    <text evidence="2">The sequence shown here is derived from an EMBL/GenBank/DDBJ whole genome shotgun (WGS) entry which is preliminary data.</text>
</comment>
<organism evidence="2 3">
    <name type="scientific">Arthrobacter ginsengisoli</name>
    <dbReference type="NCBI Taxonomy" id="1356565"/>
    <lineage>
        <taxon>Bacteria</taxon>
        <taxon>Bacillati</taxon>
        <taxon>Actinomycetota</taxon>
        <taxon>Actinomycetes</taxon>
        <taxon>Micrococcales</taxon>
        <taxon>Micrococcaceae</taxon>
        <taxon>Arthrobacter</taxon>
    </lineage>
</organism>
<feature type="transmembrane region" description="Helical" evidence="1">
    <location>
        <begin position="6"/>
        <end position="33"/>
    </location>
</feature>
<dbReference type="RefSeq" id="WP_310058559.1">
    <property type="nucleotide sequence ID" value="NZ_JAVDVQ010000012.1"/>
</dbReference>
<keyword evidence="1" id="KW-0472">Membrane</keyword>
<evidence type="ECO:0000256" key="1">
    <source>
        <dbReference type="SAM" id="Phobius"/>
    </source>
</evidence>
<name>A0ABU1UEK9_9MICC</name>
<evidence type="ECO:0000313" key="2">
    <source>
        <dbReference type="EMBL" id="MDR7083588.1"/>
    </source>
</evidence>
<dbReference type="EMBL" id="JAVDVQ010000012">
    <property type="protein sequence ID" value="MDR7083588.1"/>
    <property type="molecule type" value="Genomic_DNA"/>
</dbReference>
<dbReference type="Proteomes" id="UP001252243">
    <property type="component" value="Unassembled WGS sequence"/>
</dbReference>
<gene>
    <name evidence="2" type="ORF">J2X01_002883</name>
</gene>
<keyword evidence="3" id="KW-1185">Reference proteome</keyword>
<evidence type="ECO:0000313" key="3">
    <source>
        <dbReference type="Proteomes" id="UP001252243"/>
    </source>
</evidence>
<protein>
    <submittedName>
        <fullName evidence="2">Uncharacterized protein</fullName>
    </submittedName>
</protein>
<keyword evidence="1" id="KW-0812">Transmembrane</keyword>
<accession>A0ABU1UEK9</accession>
<sequence length="81" mass="8555">MNSDEIWLLQLWGGVIGSFLAAVVGGLVALMVVRLTNGHQSKLDARGRVIAAIGDFNAAVDAIPRSLSNGREPVQVLVMQA</sequence>